<sequence length="135" mass="15126">MRRIYLDSAPIIYPVEHVAPYEQQIHALLQSTDTLVTSELARLECRVKPIRENDTDTLQDYDVFFQSAFAEIVSLSSEVIDLATNIRASHNFSVADSIHLASALLARCDLFVTNDLQIARYNQITVVVLSSLNSA</sequence>
<evidence type="ECO:0000313" key="2">
    <source>
        <dbReference type="EMBL" id="PMB15742.1"/>
    </source>
</evidence>
<dbReference type="RefSeq" id="WP_102183659.1">
    <property type="nucleotide sequence ID" value="NZ_NMQE01000924.1"/>
</dbReference>
<name>A0A2N6L4H8_9CYAN</name>
<organism evidence="2 3">
    <name type="scientific">Fischerella thermalis CCMEE 5318</name>
    <dbReference type="NCBI Taxonomy" id="2019666"/>
    <lineage>
        <taxon>Bacteria</taxon>
        <taxon>Bacillati</taxon>
        <taxon>Cyanobacteriota</taxon>
        <taxon>Cyanophyceae</taxon>
        <taxon>Nostocales</taxon>
        <taxon>Hapalosiphonaceae</taxon>
        <taxon>Fischerella</taxon>
    </lineage>
</organism>
<dbReference type="AlphaFoldDB" id="A0A2N6L4H8"/>
<gene>
    <name evidence="2" type="ORF">CEN46_25475</name>
</gene>
<dbReference type="SUPFAM" id="SSF88723">
    <property type="entry name" value="PIN domain-like"/>
    <property type="match status" value="1"/>
</dbReference>
<evidence type="ECO:0000313" key="3">
    <source>
        <dbReference type="Proteomes" id="UP000235081"/>
    </source>
</evidence>
<reference evidence="2 3" key="1">
    <citation type="submission" date="2017-07" db="EMBL/GenBank/DDBJ databases">
        <title>Genomes of Fischerella (Mastigocladus) sp. strains.</title>
        <authorList>
            <person name="Miller S.R."/>
        </authorList>
    </citation>
    <scope>NUCLEOTIDE SEQUENCE [LARGE SCALE GENOMIC DNA]</scope>
    <source>
        <strain evidence="2 3">CCMEE 5318</strain>
    </source>
</reference>
<comment type="caution">
    <text evidence="2">The sequence shown here is derived from an EMBL/GenBank/DDBJ whole genome shotgun (WGS) entry which is preliminary data.</text>
</comment>
<dbReference type="Pfam" id="PF01850">
    <property type="entry name" value="PIN"/>
    <property type="match status" value="1"/>
</dbReference>
<proteinExistence type="predicted"/>
<protein>
    <recommendedName>
        <fullName evidence="1">PIN domain-containing protein</fullName>
    </recommendedName>
</protein>
<dbReference type="Proteomes" id="UP000235081">
    <property type="component" value="Unassembled WGS sequence"/>
</dbReference>
<dbReference type="Gene3D" id="3.40.50.1010">
    <property type="entry name" value="5'-nuclease"/>
    <property type="match status" value="1"/>
</dbReference>
<dbReference type="EMBL" id="NMQE01000924">
    <property type="protein sequence ID" value="PMB15742.1"/>
    <property type="molecule type" value="Genomic_DNA"/>
</dbReference>
<dbReference type="InterPro" id="IPR002716">
    <property type="entry name" value="PIN_dom"/>
</dbReference>
<evidence type="ECO:0000259" key="1">
    <source>
        <dbReference type="Pfam" id="PF01850"/>
    </source>
</evidence>
<dbReference type="InterPro" id="IPR029060">
    <property type="entry name" value="PIN-like_dom_sf"/>
</dbReference>
<accession>A0A2N6L4H8</accession>
<feature type="domain" description="PIN" evidence="1">
    <location>
        <begin position="4"/>
        <end position="121"/>
    </location>
</feature>